<protein>
    <submittedName>
        <fullName evidence="2">Uncharacterized protein</fullName>
    </submittedName>
</protein>
<dbReference type="RefSeq" id="WP_149543972.1">
    <property type="nucleotide sequence ID" value="NZ_VTPS01000001.1"/>
</dbReference>
<organism evidence="2 3">
    <name type="scientific">Calorimonas adulescens</name>
    <dbReference type="NCBI Taxonomy" id="2606906"/>
    <lineage>
        <taxon>Bacteria</taxon>
        <taxon>Bacillati</taxon>
        <taxon>Bacillota</taxon>
        <taxon>Clostridia</taxon>
        <taxon>Thermoanaerobacterales</taxon>
        <taxon>Thermoanaerobacteraceae</taxon>
        <taxon>Calorimonas</taxon>
    </lineage>
</organism>
<evidence type="ECO:0000313" key="2">
    <source>
        <dbReference type="EMBL" id="TZE83354.1"/>
    </source>
</evidence>
<keyword evidence="1" id="KW-0175">Coiled coil</keyword>
<sequence length="154" mass="18559">MKKFRFNLESVLKIKGQEKNIKREELTKEINKLRESQDMLSNIIQEIYRYSDFCIKIGENVITVWNYKFYKNYLINLNAIKVDLDRKKAEQEKIVRKKQEEYLRLKRTVDALEKMKAAKLQQYISELQKEDYTLMDNLALTNHFRQVGSNDREG</sequence>
<dbReference type="AlphaFoldDB" id="A0A5D8QGR5"/>
<name>A0A5D8QGR5_9THEO</name>
<dbReference type="EMBL" id="VTPS01000001">
    <property type="protein sequence ID" value="TZE83354.1"/>
    <property type="molecule type" value="Genomic_DNA"/>
</dbReference>
<evidence type="ECO:0000313" key="3">
    <source>
        <dbReference type="Proteomes" id="UP000322976"/>
    </source>
</evidence>
<reference evidence="2 3" key="1">
    <citation type="submission" date="2019-08" db="EMBL/GenBank/DDBJ databases">
        <title>Calorimonas adulescens gen. nov., sp. nov., an anaerobic thermophilic bacterium from Sakhalin hot spring.</title>
        <authorList>
            <person name="Khomyakova M.A."/>
            <person name="Merkel A.Y."/>
            <person name="Novikov A."/>
            <person name="Bonch-Osmolovskaya E.A."/>
            <person name="Slobodkin A.I."/>
        </authorList>
    </citation>
    <scope>NUCLEOTIDE SEQUENCE [LARGE SCALE GENOMIC DNA]</scope>
    <source>
        <strain evidence="2 3">A05MB</strain>
    </source>
</reference>
<feature type="coiled-coil region" evidence="1">
    <location>
        <begin position="81"/>
        <end position="115"/>
    </location>
</feature>
<keyword evidence="3" id="KW-1185">Reference proteome</keyword>
<proteinExistence type="predicted"/>
<gene>
    <name evidence="2" type="ORF">FWJ32_00255</name>
</gene>
<accession>A0A5D8QGR5</accession>
<comment type="caution">
    <text evidence="2">The sequence shown here is derived from an EMBL/GenBank/DDBJ whole genome shotgun (WGS) entry which is preliminary data.</text>
</comment>
<dbReference type="InterPro" id="IPR053716">
    <property type="entry name" value="Flag_assembly_chemotaxis_eff"/>
</dbReference>
<feature type="coiled-coil region" evidence="1">
    <location>
        <begin position="16"/>
        <end position="43"/>
    </location>
</feature>
<dbReference type="Proteomes" id="UP000322976">
    <property type="component" value="Unassembled WGS sequence"/>
</dbReference>
<dbReference type="Gene3D" id="1.10.287.1700">
    <property type="match status" value="1"/>
</dbReference>
<evidence type="ECO:0000256" key="1">
    <source>
        <dbReference type="SAM" id="Coils"/>
    </source>
</evidence>